<evidence type="ECO:0000256" key="3">
    <source>
        <dbReference type="ARBA" id="ARBA00022679"/>
    </source>
</evidence>
<dbReference type="EMBL" id="JAAGNA010000748">
    <property type="protein sequence ID" value="NEC51105.1"/>
    <property type="molecule type" value="Genomic_DNA"/>
</dbReference>
<name>A0A9X5CM83_9ACTN</name>
<comment type="caution">
    <text evidence="7">The sequence shown here is derived from an EMBL/GenBank/DDBJ whole genome shotgun (WGS) entry which is preliminary data.</text>
</comment>
<dbReference type="PRINTS" id="PR00344">
    <property type="entry name" value="BCTRLSENSOR"/>
</dbReference>
<proteinExistence type="predicted"/>
<dbReference type="InterPro" id="IPR050482">
    <property type="entry name" value="Sensor_HK_TwoCompSys"/>
</dbReference>
<comment type="catalytic activity">
    <reaction evidence="1">
        <text>ATP + protein L-histidine = ADP + protein N-phospho-L-histidine.</text>
        <dbReference type="EC" id="2.7.13.3"/>
    </reaction>
</comment>
<evidence type="ECO:0000313" key="8">
    <source>
        <dbReference type="Proteomes" id="UP000471745"/>
    </source>
</evidence>
<keyword evidence="8" id="KW-1185">Reference proteome</keyword>
<evidence type="ECO:0000256" key="5">
    <source>
        <dbReference type="ARBA" id="ARBA00023012"/>
    </source>
</evidence>
<accession>A0A9X5CM83</accession>
<keyword evidence="4 7" id="KW-0418">Kinase</keyword>
<dbReference type="SUPFAM" id="SSF55874">
    <property type="entry name" value="ATPase domain of HSP90 chaperone/DNA topoisomerase II/histidine kinase"/>
    <property type="match status" value="1"/>
</dbReference>
<keyword evidence="5" id="KW-0902">Two-component regulatory system</keyword>
<organism evidence="7 8">
    <name type="scientific">Actinospica acidiphila</name>
    <dbReference type="NCBI Taxonomy" id="304899"/>
    <lineage>
        <taxon>Bacteria</taxon>
        <taxon>Bacillati</taxon>
        <taxon>Actinomycetota</taxon>
        <taxon>Actinomycetes</taxon>
        <taxon>Catenulisporales</taxon>
        <taxon>Actinospicaceae</taxon>
        <taxon>Actinospica</taxon>
    </lineage>
</organism>
<dbReference type="PANTHER" id="PTHR24421">
    <property type="entry name" value="NITRATE/NITRITE SENSOR PROTEIN NARX-RELATED"/>
    <property type="match status" value="1"/>
</dbReference>
<dbReference type="Gene3D" id="3.30.565.10">
    <property type="entry name" value="Histidine kinase-like ATPase, C-terminal domain"/>
    <property type="match status" value="1"/>
</dbReference>
<sequence>VRAAGGLLHVEVRDDGHGGADEHGGTGLTGIRRRVEAHDGTLELASPPGGPTTLKVTLPCGS</sequence>
<evidence type="ECO:0000256" key="2">
    <source>
        <dbReference type="ARBA" id="ARBA00012438"/>
    </source>
</evidence>
<feature type="region of interest" description="Disordered" evidence="6">
    <location>
        <begin position="41"/>
        <end position="62"/>
    </location>
</feature>
<dbReference type="InterPro" id="IPR036890">
    <property type="entry name" value="HATPase_C_sf"/>
</dbReference>
<gene>
    <name evidence="7" type="ORF">G3I18_21440</name>
</gene>
<dbReference type="PANTHER" id="PTHR24421:SF10">
    <property type="entry name" value="NITRATE_NITRITE SENSOR PROTEIN NARQ"/>
    <property type="match status" value="1"/>
</dbReference>
<dbReference type="AlphaFoldDB" id="A0A9X5CM83"/>
<evidence type="ECO:0000256" key="6">
    <source>
        <dbReference type="SAM" id="MobiDB-lite"/>
    </source>
</evidence>
<protein>
    <recommendedName>
        <fullName evidence="2">histidine kinase</fullName>
        <ecNumber evidence="2">2.7.13.3</ecNumber>
    </recommendedName>
</protein>
<dbReference type="GO" id="GO:0004673">
    <property type="term" value="F:protein histidine kinase activity"/>
    <property type="evidence" value="ECO:0007669"/>
    <property type="project" value="UniProtKB-EC"/>
</dbReference>
<feature type="non-terminal residue" evidence="7">
    <location>
        <position position="1"/>
    </location>
</feature>
<evidence type="ECO:0000256" key="4">
    <source>
        <dbReference type="ARBA" id="ARBA00022777"/>
    </source>
</evidence>
<dbReference type="GO" id="GO:0000160">
    <property type="term" value="P:phosphorelay signal transduction system"/>
    <property type="evidence" value="ECO:0007669"/>
    <property type="project" value="UniProtKB-KW"/>
</dbReference>
<keyword evidence="3" id="KW-0808">Transferase</keyword>
<reference evidence="7 8" key="1">
    <citation type="submission" date="2020-01" db="EMBL/GenBank/DDBJ databases">
        <title>Insect and environment-associated Actinomycetes.</title>
        <authorList>
            <person name="Currrie C."/>
            <person name="Chevrette M."/>
            <person name="Carlson C."/>
            <person name="Stubbendieck R."/>
            <person name="Wendt-Pienkowski E."/>
        </authorList>
    </citation>
    <scope>NUCLEOTIDE SEQUENCE [LARGE SCALE GENOMIC DNA]</scope>
    <source>
        <strain evidence="7 8">SID8189</strain>
    </source>
</reference>
<evidence type="ECO:0000256" key="1">
    <source>
        <dbReference type="ARBA" id="ARBA00000085"/>
    </source>
</evidence>
<evidence type="ECO:0000313" key="7">
    <source>
        <dbReference type="EMBL" id="NEC51105.1"/>
    </source>
</evidence>
<dbReference type="EC" id="2.7.13.3" evidence="2"/>
<dbReference type="InterPro" id="IPR004358">
    <property type="entry name" value="Sig_transdc_His_kin-like_C"/>
</dbReference>
<dbReference type="Proteomes" id="UP000471745">
    <property type="component" value="Unassembled WGS sequence"/>
</dbReference>